<feature type="chain" id="PRO_5045040135" description="Lipoprotein" evidence="1">
    <location>
        <begin position="18"/>
        <end position="179"/>
    </location>
</feature>
<dbReference type="RefSeq" id="WP_189420386.1">
    <property type="nucleotide sequence ID" value="NZ_BMYZ01000003.1"/>
</dbReference>
<protein>
    <recommendedName>
        <fullName evidence="4">Lipoprotein</fullName>
    </recommendedName>
</protein>
<comment type="caution">
    <text evidence="2">The sequence shown here is derived from an EMBL/GenBank/DDBJ whole genome shotgun (WGS) entry which is preliminary data.</text>
</comment>
<name>A0ABQ3B8G5_9GAMM</name>
<keyword evidence="1" id="KW-0732">Signal</keyword>
<reference evidence="3" key="1">
    <citation type="journal article" date="2019" name="Int. J. Syst. Evol. Microbiol.">
        <title>The Global Catalogue of Microorganisms (GCM) 10K type strain sequencing project: providing services to taxonomists for standard genome sequencing and annotation.</title>
        <authorList>
            <consortium name="The Broad Institute Genomics Platform"/>
            <consortium name="The Broad Institute Genome Sequencing Center for Infectious Disease"/>
            <person name="Wu L."/>
            <person name="Ma J."/>
        </authorList>
    </citation>
    <scope>NUCLEOTIDE SEQUENCE [LARGE SCALE GENOMIC DNA]</scope>
    <source>
        <strain evidence="3">KCTC 32239</strain>
    </source>
</reference>
<evidence type="ECO:0008006" key="4">
    <source>
        <dbReference type="Google" id="ProtNLM"/>
    </source>
</evidence>
<proteinExistence type="predicted"/>
<evidence type="ECO:0000313" key="2">
    <source>
        <dbReference type="EMBL" id="GGY84513.1"/>
    </source>
</evidence>
<evidence type="ECO:0000256" key="1">
    <source>
        <dbReference type="SAM" id="SignalP"/>
    </source>
</evidence>
<evidence type="ECO:0000313" key="3">
    <source>
        <dbReference type="Proteomes" id="UP000619761"/>
    </source>
</evidence>
<organism evidence="2 3">
    <name type="scientific">Cellvibrio zantedeschiae</name>
    <dbReference type="NCBI Taxonomy" id="1237077"/>
    <lineage>
        <taxon>Bacteria</taxon>
        <taxon>Pseudomonadati</taxon>
        <taxon>Pseudomonadota</taxon>
        <taxon>Gammaproteobacteria</taxon>
        <taxon>Cellvibrionales</taxon>
        <taxon>Cellvibrionaceae</taxon>
        <taxon>Cellvibrio</taxon>
    </lineage>
</organism>
<accession>A0ABQ3B8G5</accession>
<dbReference type="EMBL" id="BMYZ01000003">
    <property type="protein sequence ID" value="GGY84513.1"/>
    <property type="molecule type" value="Genomic_DNA"/>
</dbReference>
<feature type="signal peptide" evidence="1">
    <location>
        <begin position="1"/>
        <end position="17"/>
    </location>
</feature>
<sequence length="179" mass="19363">MKTLKSCFGLMPLIALSACGVNPEKLNAPVTASSIYLDADREAKETIPGAVTTYTLRKGIYESAKEDAKGTYYLGPESCFMVKIDVADAFHRTTTNCGIFVPSNANQPAVIFTVVGTQKVEKLSKQADQKNNATANIGTSPIAMAATNAAIKMELGQYELRIRKDDPLAKDLRSLVKQK</sequence>
<dbReference type="PROSITE" id="PS51257">
    <property type="entry name" value="PROKAR_LIPOPROTEIN"/>
    <property type="match status" value="1"/>
</dbReference>
<keyword evidence="3" id="KW-1185">Reference proteome</keyword>
<gene>
    <name evidence="2" type="ORF">GCM10011613_31820</name>
</gene>
<dbReference type="Proteomes" id="UP000619761">
    <property type="component" value="Unassembled WGS sequence"/>
</dbReference>